<feature type="transmembrane region" description="Helical" evidence="1">
    <location>
        <begin position="226"/>
        <end position="245"/>
    </location>
</feature>
<name>A0A5P8E7J2_9BACT</name>
<keyword evidence="1" id="KW-1133">Transmembrane helix</keyword>
<organism evidence="2 3">
    <name type="scientific">Pseudoprevotella muciniphila</name>
    <dbReference type="NCBI Taxonomy" id="2133944"/>
    <lineage>
        <taxon>Bacteria</taxon>
        <taxon>Pseudomonadati</taxon>
        <taxon>Bacteroidota</taxon>
        <taxon>Bacteroidia</taxon>
        <taxon>Bacteroidales</taxon>
        <taxon>Prevotellaceae</taxon>
        <taxon>Pseudoprevotella</taxon>
    </lineage>
</organism>
<dbReference type="Proteomes" id="UP000249375">
    <property type="component" value="Chromosome"/>
</dbReference>
<dbReference type="Pfam" id="PF12412">
    <property type="entry name" value="DUF3667"/>
    <property type="match status" value="1"/>
</dbReference>
<evidence type="ECO:0000256" key="1">
    <source>
        <dbReference type="SAM" id="Phobius"/>
    </source>
</evidence>
<feature type="transmembrane region" description="Helical" evidence="1">
    <location>
        <begin position="162"/>
        <end position="182"/>
    </location>
</feature>
<dbReference type="AlphaFoldDB" id="A0A5P8E7J2"/>
<dbReference type="OrthoDB" id="1315649at2"/>
<evidence type="ECO:0000313" key="2">
    <source>
        <dbReference type="EMBL" id="QFQ12914.1"/>
    </source>
</evidence>
<keyword evidence="3" id="KW-1185">Reference proteome</keyword>
<gene>
    <name evidence="2" type="ORF">C7Y71_007715</name>
</gene>
<dbReference type="InterPro" id="IPR022134">
    <property type="entry name" value="DUF3667"/>
</dbReference>
<keyword evidence="1" id="KW-0812">Transmembrane</keyword>
<proteinExistence type="predicted"/>
<keyword evidence="1" id="KW-0472">Membrane</keyword>
<dbReference type="EMBL" id="CP033459">
    <property type="protein sequence ID" value="QFQ12914.1"/>
    <property type="molecule type" value="Genomic_DNA"/>
</dbReference>
<feature type="transmembrane region" description="Helical" evidence="1">
    <location>
        <begin position="266"/>
        <end position="287"/>
    </location>
</feature>
<feature type="transmembrane region" description="Helical" evidence="1">
    <location>
        <begin position="102"/>
        <end position="121"/>
    </location>
</feature>
<accession>A0A5P8E7J2</accession>
<sequence length="291" mass="33709">MPIVSKLKSSLQQIAEKQKECVVKVDNDETRRCCSSCGHHFVGRFCPQCGLDNLYQRLTVKSAWHSFLDIWGMGNRPMFRTLRDLFWRPGYMIGDYIDGKRGLYFPPFKMMAILVIILVLIENFVSGSSLSDIHFNLDGGVEIENTINILNKAFAWVNEHKLVYYLSLSALSVLSVWLFFSWRTKPEKHKSADKPRRLNVVETFYSEVYIGNQGLIISIIDALCFHFLKGIVPFLLVFIILIRIYSYKQLYQRSWISTSLRTLAALILNLIIFYTLLISAIIVIFVIEYTH</sequence>
<protein>
    <submittedName>
        <fullName evidence="2">DUF3667 domain-containing protein</fullName>
    </submittedName>
</protein>
<reference evidence="2 3" key="1">
    <citation type="submission" date="2018-11" db="EMBL/GenBank/DDBJ databases">
        <authorList>
            <person name="Na S.W."/>
            <person name="Baik M."/>
        </authorList>
    </citation>
    <scope>NUCLEOTIDE SEQUENCE [LARGE SCALE GENOMIC DNA]</scope>
    <source>
        <strain evidence="2 3">E39</strain>
    </source>
</reference>
<dbReference type="KEGG" id="alq:C7Y71_007715"/>
<evidence type="ECO:0000313" key="3">
    <source>
        <dbReference type="Proteomes" id="UP000249375"/>
    </source>
</evidence>